<dbReference type="OrthoDB" id="3806873at2"/>
<dbReference type="EMBL" id="JACHOA010000004">
    <property type="protein sequence ID" value="MBB4614248.1"/>
    <property type="molecule type" value="Genomic_DNA"/>
</dbReference>
<feature type="domain" description="Aminoglycoside phosphotransferase" evidence="1">
    <location>
        <begin position="84"/>
        <end position="292"/>
    </location>
</feature>
<evidence type="ECO:0000313" key="3">
    <source>
        <dbReference type="Proteomes" id="UP000538566"/>
    </source>
</evidence>
<dbReference type="InterPro" id="IPR011009">
    <property type="entry name" value="Kinase-like_dom_sf"/>
</dbReference>
<dbReference type="PANTHER" id="PTHR11012:SF30">
    <property type="entry name" value="PROTEIN KINASE-LIKE DOMAIN-CONTAINING"/>
    <property type="match status" value="1"/>
</dbReference>
<proteinExistence type="predicted"/>
<sequence length="358" mass="40004">MGEGEKTVNASSGSPYPLPLTPEEVTAAWLSAATGHVVDSAQVVDIILGTSTKIRVRVKAEGLPESLIVKGGFEEHSPMMKEMYANEVAFYTRIAPALPIHAPKCWFAGSDPESHQSIVIMEDLVAKGVTFLHAQRPEAYAAVKRRLGDLARFHAASWNDQGLAPGGRWDWLVGRFSDWSMVYAERYLKPEVWQHYCESPRGAAISTQLHDCAWMRRVLVQLRTLEREGPMCIIHGDTHLGNLYVEANGTPGFLDSQPSKASPFMEVAYHIVCALDLADRKAWEQDLLRYYLASLAECGVSAPDWDEAWLQYRRYIAYGLFIFLINEIRFQTEAINTAYAARFGAAMLDHNVLNLIGN</sequence>
<comment type="caution">
    <text evidence="2">The sequence shown here is derived from an EMBL/GenBank/DDBJ whole genome shotgun (WGS) entry which is preliminary data.</text>
</comment>
<organism evidence="2 3">
    <name type="scientific">Novosphingobium taihuense</name>
    <dbReference type="NCBI Taxonomy" id="260085"/>
    <lineage>
        <taxon>Bacteria</taxon>
        <taxon>Pseudomonadati</taxon>
        <taxon>Pseudomonadota</taxon>
        <taxon>Alphaproteobacteria</taxon>
        <taxon>Sphingomonadales</taxon>
        <taxon>Sphingomonadaceae</taxon>
        <taxon>Novosphingobium</taxon>
    </lineage>
</organism>
<gene>
    <name evidence="2" type="ORF">GGR37_002534</name>
</gene>
<dbReference type="SUPFAM" id="SSF56112">
    <property type="entry name" value="Protein kinase-like (PK-like)"/>
    <property type="match status" value="1"/>
</dbReference>
<evidence type="ECO:0000313" key="2">
    <source>
        <dbReference type="EMBL" id="MBB4614248.1"/>
    </source>
</evidence>
<name>A0A7W7AC08_9SPHN</name>
<accession>A0A7W7AC08</accession>
<reference evidence="2 3" key="1">
    <citation type="submission" date="2020-08" db="EMBL/GenBank/DDBJ databases">
        <title>Genomic Encyclopedia of Type Strains, Phase IV (KMG-IV): sequencing the most valuable type-strain genomes for metagenomic binning, comparative biology and taxonomic classification.</title>
        <authorList>
            <person name="Goeker M."/>
        </authorList>
    </citation>
    <scope>NUCLEOTIDE SEQUENCE [LARGE SCALE GENOMIC DNA]</scope>
    <source>
        <strain evidence="2 3">DSM 17507</strain>
    </source>
</reference>
<protein>
    <recommendedName>
        <fullName evidence="1">Aminoglycoside phosphotransferase domain-containing protein</fullName>
    </recommendedName>
</protein>
<dbReference type="RefSeq" id="WP_144904031.1">
    <property type="nucleotide sequence ID" value="NZ_JACHOA010000004.1"/>
</dbReference>
<dbReference type="InterPro" id="IPR002575">
    <property type="entry name" value="Aminoglycoside_PTrfase"/>
</dbReference>
<dbReference type="PANTHER" id="PTHR11012">
    <property type="entry name" value="PROTEIN KINASE-LIKE DOMAIN-CONTAINING"/>
    <property type="match status" value="1"/>
</dbReference>
<keyword evidence="3" id="KW-1185">Reference proteome</keyword>
<dbReference type="Pfam" id="PF01636">
    <property type="entry name" value="APH"/>
    <property type="match status" value="1"/>
</dbReference>
<dbReference type="Gene3D" id="3.90.1200.10">
    <property type="match status" value="1"/>
</dbReference>
<evidence type="ECO:0000259" key="1">
    <source>
        <dbReference type="Pfam" id="PF01636"/>
    </source>
</evidence>
<dbReference type="Proteomes" id="UP000538566">
    <property type="component" value="Unassembled WGS sequence"/>
</dbReference>
<dbReference type="AlphaFoldDB" id="A0A7W7AC08"/>